<keyword evidence="3" id="KW-1185">Reference proteome</keyword>
<gene>
    <name evidence="2" type="ORF">P5673_024127</name>
</gene>
<accession>A0AAD9UY92</accession>
<feature type="compositionally biased region" description="Polar residues" evidence="1">
    <location>
        <begin position="343"/>
        <end position="355"/>
    </location>
</feature>
<reference evidence="2" key="1">
    <citation type="journal article" date="2023" name="G3 (Bethesda)">
        <title>Whole genome assembly and annotation of the endangered Caribbean coral Acropora cervicornis.</title>
        <authorList>
            <person name="Selwyn J.D."/>
            <person name="Vollmer S.V."/>
        </authorList>
    </citation>
    <scope>NUCLEOTIDE SEQUENCE</scope>
    <source>
        <strain evidence="2">K2</strain>
    </source>
</reference>
<reference evidence="2" key="2">
    <citation type="journal article" date="2023" name="Science">
        <title>Genomic signatures of disease resistance in endangered staghorn corals.</title>
        <authorList>
            <person name="Vollmer S.V."/>
            <person name="Selwyn J.D."/>
            <person name="Despard B.A."/>
            <person name="Roesel C.L."/>
        </authorList>
    </citation>
    <scope>NUCLEOTIDE SEQUENCE</scope>
    <source>
        <strain evidence="2">K2</strain>
    </source>
</reference>
<name>A0AAD9UY92_ACRCE</name>
<feature type="region of interest" description="Disordered" evidence="1">
    <location>
        <begin position="336"/>
        <end position="355"/>
    </location>
</feature>
<dbReference type="Proteomes" id="UP001249851">
    <property type="component" value="Unassembled WGS sequence"/>
</dbReference>
<proteinExistence type="predicted"/>
<feature type="region of interest" description="Disordered" evidence="1">
    <location>
        <begin position="164"/>
        <end position="187"/>
    </location>
</feature>
<sequence>ETRSVSRVTFSFQEVKSEKQLDCKDFMKENRIALPMETVHHSTASTHLSLVCLATARKHTELAASLKGHDMTKVQSDWEQSQWRSSHLRHYHAPAPREKGPSRHSLLKCTKMSVKSKDLKNSIHQLRLEYLKSNVEKTDLNKRKVVTPFVTKVEIFKTISRKRSKSTDSAVGKERNTSRSRVSSVGDKTHAVDDNYYAQNASFCQIVDTVEAELDDGSIEGQSDLPAGLLKMKIDEDENVNDLYLPEIPDEERENLNYLIRCLNRRIRSPVQKYRRAISSTRPIATYAKPTKGEIDLSIKGPVLLPPVSKAVKLAATQTKDKQTLLNEELPKPKLSHCEGEQNEGNEPAISSDSHNAVVTDRNTITTRRVTWSGYGREPKDQLDQNNRLCHSCIQRHSICSDTKITRERAKTAVCRDNGKQTKSFNQFPHLVHHSATKLHAKSATKRGYNVKQVKPLDSRNEIKYSQEIRLHLDRLTSYDYESPVPLPSPSNSDDEDNTGW</sequence>
<feature type="non-terminal residue" evidence="2">
    <location>
        <position position="1"/>
    </location>
</feature>
<evidence type="ECO:0000256" key="1">
    <source>
        <dbReference type="SAM" id="MobiDB-lite"/>
    </source>
</evidence>
<evidence type="ECO:0000313" key="2">
    <source>
        <dbReference type="EMBL" id="KAK2554419.1"/>
    </source>
</evidence>
<dbReference type="AlphaFoldDB" id="A0AAD9UY92"/>
<feature type="region of interest" description="Disordered" evidence="1">
    <location>
        <begin position="481"/>
        <end position="501"/>
    </location>
</feature>
<dbReference type="EMBL" id="JARQWQ010000070">
    <property type="protein sequence ID" value="KAK2554419.1"/>
    <property type="molecule type" value="Genomic_DNA"/>
</dbReference>
<comment type="caution">
    <text evidence="2">The sequence shown here is derived from an EMBL/GenBank/DDBJ whole genome shotgun (WGS) entry which is preliminary data.</text>
</comment>
<evidence type="ECO:0000313" key="3">
    <source>
        <dbReference type="Proteomes" id="UP001249851"/>
    </source>
</evidence>
<protein>
    <submittedName>
        <fullName evidence="2">Uncharacterized protein</fullName>
    </submittedName>
</protein>
<organism evidence="2 3">
    <name type="scientific">Acropora cervicornis</name>
    <name type="common">Staghorn coral</name>
    <dbReference type="NCBI Taxonomy" id="6130"/>
    <lineage>
        <taxon>Eukaryota</taxon>
        <taxon>Metazoa</taxon>
        <taxon>Cnidaria</taxon>
        <taxon>Anthozoa</taxon>
        <taxon>Hexacorallia</taxon>
        <taxon>Scleractinia</taxon>
        <taxon>Astrocoeniina</taxon>
        <taxon>Acroporidae</taxon>
        <taxon>Acropora</taxon>
    </lineage>
</organism>